<dbReference type="AlphaFoldDB" id="A0A9P8UI82"/>
<proteinExistence type="predicted"/>
<comment type="caution">
    <text evidence="1">The sequence shown here is derived from an EMBL/GenBank/DDBJ whole genome shotgun (WGS) entry which is preliminary data.</text>
</comment>
<name>A0A9P8UI82_9PEZI</name>
<dbReference type="GeneID" id="70129029"/>
<dbReference type="RefSeq" id="XP_045956851.1">
    <property type="nucleotide sequence ID" value="XM_046100137.1"/>
</dbReference>
<accession>A0A9P8UI82</accession>
<organism evidence="1 2">
    <name type="scientific">Truncatella angustata</name>
    <dbReference type="NCBI Taxonomy" id="152316"/>
    <lineage>
        <taxon>Eukaryota</taxon>
        <taxon>Fungi</taxon>
        <taxon>Dikarya</taxon>
        <taxon>Ascomycota</taxon>
        <taxon>Pezizomycotina</taxon>
        <taxon>Sordariomycetes</taxon>
        <taxon>Xylariomycetidae</taxon>
        <taxon>Amphisphaeriales</taxon>
        <taxon>Sporocadaceae</taxon>
        <taxon>Truncatella</taxon>
    </lineage>
</organism>
<reference evidence="1" key="1">
    <citation type="journal article" date="2021" name="Nat. Commun.">
        <title>Genetic determinants of endophytism in the Arabidopsis root mycobiome.</title>
        <authorList>
            <person name="Mesny F."/>
            <person name="Miyauchi S."/>
            <person name="Thiergart T."/>
            <person name="Pickel B."/>
            <person name="Atanasova L."/>
            <person name="Karlsson M."/>
            <person name="Huettel B."/>
            <person name="Barry K.W."/>
            <person name="Haridas S."/>
            <person name="Chen C."/>
            <person name="Bauer D."/>
            <person name="Andreopoulos W."/>
            <person name="Pangilinan J."/>
            <person name="LaButti K."/>
            <person name="Riley R."/>
            <person name="Lipzen A."/>
            <person name="Clum A."/>
            <person name="Drula E."/>
            <person name="Henrissat B."/>
            <person name="Kohler A."/>
            <person name="Grigoriev I.V."/>
            <person name="Martin F.M."/>
            <person name="Hacquard S."/>
        </authorList>
    </citation>
    <scope>NUCLEOTIDE SEQUENCE</scope>
    <source>
        <strain evidence="1">MPI-SDFR-AT-0073</strain>
    </source>
</reference>
<evidence type="ECO:0000313" key="1">
    <source>
        <dbReference type="EMBL" id="KAH6652574.1"/>
    </source>
</evidence>
<protein>
    <submittedName>
        <fullName evidence="1">Uncharacterized protein</fullName>
    </submittedName>
</protein>
<gene>
    <name evidence="1" type="ORF">BKA67DRAFT_536307</name>
</gene>
<dbReference type="Proteomes" id="UP000758603">
    <property type="component" value="Unassembled WGS sequence"/>
</dbReference>
<sequence length="361" mass="40290">MDQSPAPCQQRGLIFLPEELIIKIPTHTTPYSEGLRCILKQDNHALPHWTAHGERDVARLSGESQKRSEDLGQILGRKLLCQTCRTYSISENDLCRSRDNAGLFKPKYSISSGLAIQGQRMPVPEWVRSVLSTRFGLGATAQGCHKGMVHQQETLSDMGHGIDLGTRGRASTGEGTIRFFHRGSDFPSTLEPQDFDEFFTVDNMKHALSESKIANAYVCPHVASRNRRLPSMVEALIHQLVRDAPILLSEQLKLVEGVCTGADADGDGDGDKHRHTARYCDAGFPVTCECERPTNAWLAWARRSAWRYASGHGGRQHDRDHSQRFPPSRSLFAGFVCWIGRQGDVARGHFEGRELFLGRTD</sequence>
<keyword evidence="2" id="KW-1185">Reference proteome</keyword>
<dbReference type="EMBL" id="JAGPXC010000005">
    <property type="protein sequence ID" value="KAH6652574.1"/>
    <property type="molecule type" value="Genomic_DNA"/>
</dbReference>
<evidence type="ECO:0000313" key="2">
    <source>
        <dbReference type="Proteomes" id="UP000758603"/>
    </source>
</evidence>